<reference evidence="1 2" key="1">
    <citation type="submission" date="2016-07" db="EMBL/GenBank/DDBJ databases">
        <title>Complete genome sequence of the Lentzea guizhouensis DHS C013.</title>
        <authorList>
            <person name="Cao C."/>
        </authorList>
    </citation>
    <scope>NUCLEOTIDE SEQUENCE [LARGE SCALE GENOMIC DNA]</scope>
    <source>
        <strain evidence="1 2">DHS C013</strain>
    </source>
</reference>
<dbReference type="OrthoDB" id="4351105at2"/>
<organism evidence="1 2">
    <name type="scientific">Lentzea guizhouensis</name>
    <dbReference type="NCBI Taxonomy" id="1586287"/>
    <lineage>
        <taxon>Bacteria</taxon>
        <taxon>Bacillati</taxon>
        <taxon>Actinomycetota</taxon>
        <taxon>Actinomycetes</taxon>
        <taxon>Pseudonocardiales</taxon>
        <taxon>Pseudonocardiaceae</taxon>
        <taxon>Lentzea</taxon>
    </lineage>
</organism>
<name>A0A1B2HEU5_9PSEU</name>
<accession>A0A1B2HEU5</accession>
<protein>
    <submittedName>
        <fullName evidence="1">Uncharacterized protein</fullName>
    </submittedName>
</protein>
<sequence>MRPSAKTTALVAVDTALHPTGFVRRGHVWHQERGGGVRGWLCLSTAGSPAALDVTPLVGVCFTRFDTVSRALGVPPAPLLSLPLGFLMPEKPCWRWTFGRDGHEAAAQELVGTLVKHGQPFVDRLAKWDAVVKEVLGSEPLLGFDRPRKLAIIHAINGEVGKALAVLGEERERIADSTDSYARAFRVFVHRFGLMFSR</sequence>
<proteinExistence type="predicted"/>
<evidence type="ECO:0000313" key="2">
    <source>
        <dbReference type="Proteomes" id="UP000093053"/>
    </source>
</evidence>
<evidence type="ECO:0000313" key="1">
    <source>
        <dbReference type="EMBL" id="ANZ36244.1"/>
    </source>
</evidence>
<dbReference type="AlphaFoldDB" id="A0A1B2HEU5"/>
<dbReference type="KEGG" id="led:BBK82_09395"/>
<gene>
    <name evidence="1" type="ORF">BBK82_09395</name>
</gene>
<dbReference type="EMBL" id="CP016793">
    <property type="protein sequence ID" value="ANZ36244.1"/>
    <property type="molecule type" value="Genomic_DNA"/>
</dbReference>
<dbReference type="Proteomes" id="UP000093053">
    <property type="component" value="Chromosome"/>
</dbReference>
<dbReference type="RefSeq" id="WP_065914649.1">
    <property type="nucleotide sequence ID" value="NZ_CP016793.1"/>
</dbReference>
<dbReference type="STRING" id="1586287.BBK82_09395"/>
<keyword evidence="2" id="KW-1185">Reference proteome</keyword>